<dbReference type="Gene3D" id="3.40.50.1820">
    <property type="entry name" value="alpha/beta hydrolase"/>
    <property type="match status" value="1"/>
</dbReference>
<keyword evidence="2" id="KW-0732">Signal</keyword>
<proteinExistence type="predicted"/>
<dbReference type="AlphaFoldDB" id="A0A1I4X202"/>
<dbReference type="InterPro" id="IPR049492">
    <property type="entry name" value="BD-FAE-like_dom"/>
</dbReference>
<dbReference type="EMBL" id="FOVI01000002">
    <property type="protein sequence ID" value="SFN19695.1"/>
    <property type="molecule type" value="Genomic_DNA"/>
</dbReference>
<protein>
    <submittedName>
        <fullName evidence="4">Triacylglycerol lipase</fullName>
    </submittedName>
</protein>
<dbReference type="InterPro" id="IPR050300">
    <property type="entry name" value="GDXG_lipolytic_enzyme"/>
</dbReference>
<dbReference type="SUPFAM" id="SSF53474">
    <property type="entry name" value="alpha/beta-Hydrolases"/>
    <property type="match status" value="1"/>
</dbReference>
<feature type="chain" id="PRO_5011779419" evidence="2">
    <location>
        <begin position="19"/>
        <end position="310"/>
    </location>
</feature>
<dbReference type="PANTHER" id="PTHR48081:SF13">
    <property type="entry name" value="ALPHA_BETA HYDROLASE"/>
    <property type="match status" value="1"/>
</dbReference>
<dbReference type="InterPro" id="IPR029058">
    <property type="entry name" value="AB_hydrolase_fold"/>
</dbReference>
<keyword evidence="5" id="KW-1185">Reference proteome</keyword>
<evidence type="ECO:0000313" key="4">
    <source>
        <dbReference type="EMBL" id="SFN19695.1"/>
    </source>
</evidence>
<gene>
    <name evidence="4" type="ORF">SAMN05421741_10263</name>
</gene>
<evidence type="ECO:0000256" key="1">
    <source>
        <dbReference type="ARBA" id="ARBA00022801"/>
    </source>
</evidence>
<evidence type="ECO:0000259" key="3">
    <source>
        <dbReference type="Pfam" id="PF20434"/>
    </source>
</evidence>
<dbReference type="Pfam" id="PF20434">
    <property type="entry name" value="BD-FAE"/>
    <property type="match status" value="1"/>
</dbReference>
<feature type="signal peptide" evidence="2">
    <location>
        <begin position="1"/>
        <end position="18"/>
    </location>
</feature>
<sequence length="310" mass="35665">MKLSLFLIFGLFSLSLTAQNSADQKTFLKDIPYKIIEKDTVKLDIHLPKQNIYEKSPVVVFIHGGAWAQGDKEIKYHYTEGIKDTLQENGYTVVAINYRLVSKTVDIAEQLSDCKDAIHWIIDNADEYNFDTENIGLWGESAGAHLALMIACTTEQSNDSPKIRFILDNFGPIDLNKVLKTNASWFTKKTYKLFLPKLYDIREKLIFAMTSYDINTNKEEAIAVARQYSPIEHLQTAPKIPILILHGNRDFIVPFKQSKKLHKELNKLSVTNKLIKVKKGNHGFTKTDKKEIHHLIKESFVFVQQHYHKK</sequence>
<dbReference type="Proteomes" id="UP000199036">
    <property type="component" value="Unassembled WGS sequence"/>
</dbReference>
<accession>A0A1I4X202</accession>
<dbReference type="PANTHER" id="PTHR48081">
    <property type="entry name" value="AB HYDROLASE SUPERFAMILY PROTEIN C4A8.06C"/>
    <property type="match status" value="1"/>
</dbReference>
<evidence type="ECO:0000313" key="5">
    <source>
        <dbReference type="Proteomes" id="UP000199036"/>
    </source>
</evidence>
<dbReference type="GO" id="GO:0016787">
    <property type="term" value="F:hydrolase activity"/>
    <property type="evidence" value="ECO:0007669"/>
    <property type="project" value="UniProtKB-KW"/>
</dbReference>
<reference evidence="5" key="1">
    <citation type="submission" date="2016-10" db="EMBL/GenBank/DDBJ databases">
        <authorList>
            <person name="Varghese N."/>
            <person name="Submissions S."/>
        </authorList>
    </citation>
    <scope>NUCLEOTIDE SEQUENCE [LARGE SCALE GENOMIC DNA]</scope>
    <source>
        <strain evidence="5">DS-12</strain>
    </source>
</reference>
<organism evidence="4 5">
    <name type="scientific">Paenimyroides ummariense</name>
    <dbReference type="NCBI Taxonomy" id="913024"/>
    <lineage>
        <taxon>Bacteria</taxon>
        <taxon>Pseudomonadati</taxon>
        <taxon>Bacteroidota</taxon>
        <taxon>Flavobacteriia</taxon>
        <taxon>Flavobacteriales</taxon>
        <taxon>Flavobacteriaceae</taxon>
        <taxon>Paenimyroides</taxon>
    </lineage>
</organism>
<keyword evidence="1" id="KW-0378">Hydrolase</keyword>
<dbReference type="STRING" id="913024.SAMN05421741_10263"/>
<name>A0A1I4X202_9FLAO</name>
<evidence type="ECO:0000256" key="2">
    <source>
        <dbReference type="SAM" id="SignalP"/>
    </source>
</evidence>
<feature type="domain" description="BD-FAE-like" evidence="3">
    <location>
        <begin position="43"/>
        <end position="265"/>
    </location>
</feature>